<dbReference type="Gene3D" id="3.30.40.10">
    <property type="entry name" value="Zinc/RING finger domain, C3HC4 (zinc finger)"/>
    <property type="match status" value="1"/>
</dbReference>
<dbReference type="AlphaFoldDB" id="A0A9P0AQ33"/>
<name>A0A9P0AQ33_BRAAE</name>
<organism evidence="1 2">
    <name type="scientific">Brassicogethes aeneus</name>
    <name type="common">Rape pollen beetle</name>
    <name type="synonym">Meligethes aeneus</name>
    <dbReference type="NCBI Taxonomy" id="1431903"/>
    <lineage>
        <taxon>Eukaryota</taxon>
        <taxon>Metazoa</taxon>
        <taxon>Ecdysozoa</taxon>
        <taxon>Arthropoda</taxon>
        <taxon>Hexapoda</taxon>
        <taxon>Insecta</taxon>
        <taxon>Pterygota</taxon>
        <taxon>Neoptera</taxon>
        <taxon>Endopterygota</taxon>
        <taxon>Coleoptera</taxon>
        <taxon>Polyphaga</taxon>
        <taxon>Cucujiformia</taxon>
        <taxon>Nitidulidae</taxon>
        <taxon>Meligethinae</taxon>
        <taxon>Brassicogethes</taxon>
    </lineage>
</organism>
<dbReference type="InterPro" id="IPR013083">
    <property type="entry name" value="Znf_RING/FYVE/PHD"/>
</dbReference>
<reference evidence="1" key="1">
    <citation type="submission" date="2021-12" db="EMBL/GenBank/DDBJ databases">
        <authorList>
            <person name="King R."/>
        </authorList>
    </citation>
    <scope>NUCLEOTIDE SEQUENCE</scope>
</reference>
<accession>A0A9P0AQ33</accession>
<evidence type="ECO:0000313" key="1">
    <source>
        <dbReference type="EMBL" id="CAH0545904.1"/>
    </source>
</evidence>
<proteinExistence type="predicted"/>
<evidence type="ECO:0000313" key="2">
    <source>
        <dbReference type="Proteomes" id="UP001154078"/>
    </source>
</evidence>
<sequence>MSIILPDQVLGEMVCSECWKYLSVLPVLAYPNRTVRCGRCIEEDDGGVPSQVFPTSLFKCVNRYEGCTSLLLPEQVKEHEKICTSKNLDDCPLCTESKMPPLVGSRELTKGVSQQFRVLQGSFCMNSKVQPCDTSLKKRFEFSLGEFKKSDDIFCELNLNFDVVQVVQLKVKDSNKEEQKQHTANGNANSILIALTCMNMFMHELDCTEREPIPICPVPNCAGENFKNFSELKSHFNTHKNTILKPYCESQIWFGSIKQNDYYMYLDHVTAVFCSINNNKIKLNNVIKSDKNEFKIFVNNTLIALNEKIEIMNCEEPLEFRVTVDYV</sequence>
<dbReference type="Proteomes" id="UP001154078">
    <property type="component" value="Chromosome 1"/>
</dbReference>
<protein>
    <submittedName>
        <fullName evidence="1">Uncharacterized protein</fullName>
    </submittedName>
</protein>
<dbReference type="EMBL" id="OV121132">
    <property type="protein sequence ID" value="CAH0545904.1"/>
    <property type="molecule type" value="Genomic_DNA"/>
</dbReference>
<keyword evidence="2" id="KW-1185">Reference proteome</keyword>
<dbReference type="OrthoDB" id="6780401at2759"/>
<gene>
    <name evidence="1" type="ORF">MELIAE_LOCUS185</name>
</gene>